<sequence length="269" mass="28891">MATIPVDGAELVFDERGTGEPLVLVHGTGAQASSWGRSVDDLAAGGYRVVAYDRRGYGRSAHPPVRDYRVHIADLAAVIEHVGAPAHVFGWSSGGNTALALAAQRPELFRSLTVLEPPWHGLRGATPDMLAALGKAKFAQARGRRRDAVAQFFRWASGLRDGANGFDRLTDAAREELYGNAATVLAELDPHPFGLMMEHVPTARLADRPFPVTWLLGGESRDWYGRLHARVESAVPGIRTERIAGVGHLAHDEDPAAFAAAVLRGVAAR</sequence>
<comment type="caution">
    <text evidence="2">The sequence shown here is derived from an EMBL/GenBank/DDBJ whole genome shotgun (WGS) entry which is preliminary data.</text>
</comment>
<dbReference type="PANTHER" id="PTHR43194">
    <property type="entry name" value="HYDROLASE ALPHA/BETA FOLD FAMILY"/>
    <property type="match status" value="1"/>
</dbReference>
<accession>A0ABS6UTH5</accession>
<dbReference type="RefSeq" id="WP_218604893.1">
    <property type="nucleotide sequence ID" value="NZ_JADQDJ010000273.1"/>
</dbReference>
<dbReference type="PANTHER" id="PTHR43194:SF2">
    <property type="entry name" value="PEROXISOMAL MEMBRANE PROTEIN LPX1"/>
    <property type="match status" value="1"/>
</dbReference>
<protein>
    <submittedName>
        <fullName evidence="2">Alpha/beta hydrolase</fullName>
    </submittedName>
</protein>
<keyword evidence="2" id="KW-0378">Hydrolase</keyword>
<proteinExistence type="predicted"/>
<organism evidence="2 3">
    <name type="scientific">Pseudonocardia abyssalis</name>
    <dbReference type="NCBI Taxonomy" id="2792008"/>
    <lineage>
        <taxon>Bacteria</taxon>
        <taxon>Bacillati</taxon>
        <taxon>Actinomycetota</taxon>
        <taxon>Actinomycetes</taxon>
        <taxon>Pseudonocardiales</taxon>
        <taxon>Pseudonocardiaceae</taxon>
        <taxon>Pseudonocardia</taxon>
    </lineage>
</organism>
<keyword evidence="3" id="KW-1185">Reference proteome</keyword>
<feature type="domain" description="AB hydrolase-1" evidence="1">
    <location>
        <begin position="22"/>
        <end position="261"/>
    </location>
</feature>
<dbReference type="EMBL" id="JADQDK010000001">
    <property type="protein sequence ID" value="MBW0135163.1"/>
    <property type="molecule type" value="Genomic_DNA"/>
</dbReference>
<evidence type="ECO:0000313" key="2">
    <source>
        <dbReference type="EMBL" id="MBW0135163.1"/>
    </source>
</evidence>
<dbReference type="GO" id="GO:0016787">
    <property type="term" value="F:hydrolase activity"/>
    <property type="evidence" value="ECO:0007669"/>
    <property type="project" value="UniProtKB-KW"/>
</dbReference>
<dbReference type="InterPro" id="IPR000073">
    <property type="entry name" value="AB_hydrolase_1"/>
</dbReference>
<gene>
    <name evidence="2" type="ORF">I4I81_12995</name>
</gene>
<evidence type="ECO:0000313" key="3">
    <source>
        <dbReference type="Proteomes" id="UP000694287"/>
    </source>
</evidence>
<dbReference type="Proteomes" id="UP000694287">
    <property type="component" value="Unassembled WGS sequence"/>
</dbReference>
<evidence type="ECO:0000259" key="1">
    <source>
        <dbReference type="Pfam" id="PF12697"/>
    </source>
</evidence>
<name>A0ABS6UTH5_9PSEU</name>
<dbReference type="Pfam" id="PF12697">
    <property type="entry name" value="Abhydrolase_6"/>
    <property type="match status" value="1"/>
</dbReference>
<dbReference type="InterPro" id="IPR050228">
    <property type="entry name" value="Carboxylesterase_BioH"/>
</dbReference>
<reference evidence="2 3" key="1">
    <citation type="submission" date="2020-11" db="EMBL/GenBank/DDBJ databases">
        <title>Pseudonocardia abyssalis sp. nov. and Pseudonocardia oceani sp. nov., description and phylogenomic analysis of two novel actinomycetes isolated from the deep Southern Ocean.</title>
        <authorList>
            <person name="Parra J."/>
        </authorList>
    </citation>
    <scope>NUCLEOTIDE SEQUENCE [LARGE SCALE GENOMIC DNA]</scope>
    <source>
        <strain evidence="2 3">KRD-168</strain>
    </source>
</reference>